<dbReference type="GO" id="GO:0005506">
    <property type="term" value="F:iron ion binding"/>
    <property type="evidence" value="ECO:0007669"/>
    <property type="project" value="InterPro"/>
</dbReference>
<dbReference type="InterPro" id="IPR001128">
    <property type="entry name" value="Cyt_P450"/>
</dbReference>
<gene>
    <name evidence="6" type="ORF">D9758_006230</name>
</gene>
<reference evidence="6 7" key="1">
    <citation type="journal article" date="2020" name="ISME J.">
        <title>Uncovering the hidden diversity of litter-decomposition mechanisms in mushroom-forming fungi.</title>
        <authorList>
            <person name="Floudas D."/>
            <person name="Bentzer J."/>
            <person name="Ahren D."/>
            <person name="Johansson T."/>
            <person name="Persson P."/>
            <person name="Tunlid A."/>
        </authorList>
    </citation>
    <scope>NUCLEOTIDE SEQUENCE [LARGE SCALE GENOMIC DNA]</scope>
    <source>
        <strain evidence="6 7">CBS 291.85</strain>
    </source>
</reference>
<evidence type="ECO:0000256" key="5">
    <source>
        <dbReference type="ARBA" id="ARBA00023004"/>
    </source>
</evidence>
<evidence type="ECO:0000256" key="3">
    <source>
        <dbReference type="ARBA" id="ARBA00022723"/>
    </source>
</evidence>
<keyword evidence="4" id="KW-0560">Oxidoreductase</keyword>
<comment type="caution">
    <text evidence="6">The sequence shown here is derived from an EMBL/GenBank/DDBJ whole genome shotgun (WGS) entry which is preliminary data.</text>
</comment>
<dbReference type="Proteomes" id="UP000559256">
    <property type="component" value="Unassembled WGS sequence"/>
</dbReference>
<dbReference type="EMBL" id="JAACJM010000040">
    <property type="protein sequence ID" value="KAF5361409.1"/>
    <property type="molecule type" value="Genomic_DNA"/>
</dbReference>
<evidence type="ECO:0000313" key="7">
    <source>
        <dbReference type="Proteomes" id="UP000559256"/>
    </source>
</evidence>
<keyword evidence="5" id="KW-0408">Iron</keyword>
<keyword evidence="2" id="KW-0349">Heme</keyword>
<dbReference type="InterPro" id="IPR036396">
    <property type="entry name" value="Cyt_P450_sf"/>
</dbReference>
<dbReference type="Pfam" id="PF00067">
    <property type="entry name" value="p450"/>
    <property type="match status" value="1"/>
</dbReference>
<dbReference type="OrthoDB" id="1470350at2759"/>
<dbReference type="Gene3D" id="1.10.630.10">
    <property type="entry name" value="Cytochrome P450"/>
    <property type="match status" value="1"/>
</dbReference>
<evidence type="ECO:0000313" key="6">
    <source>
        <dbReference type="EMBL" id="KAF5361409.1"/>
    </source>
</evidence>
<dbReference type="GO" id="GO:0016705">
    <property type="term" value="F:oxidoreductase activity, acting on paired donors, with incorporation or reduction of molecular oxygen"/>
    <property type="evidence" value="ECO:0007669"/>
    <property type="project" value="InterPro"/>
</dbReference>
<sequence>MSMEAVSSARADAVGKPKAVGASGALLRNMVKANLDVDDNEKAEEDRVGYALTDRELISDMFMFFTAGYETTANTMSSVCAVLALYPDIQQKVFEETKSLWPNGTPTGIDEVDYKQTFSSLVLHLNLLFSSVQGIAEVVAHNLATGTRCDQRHRAQILSPECK</sequence>
<comment type="similarity">
    <text evidence="1">Belongs to the cytochrome P450 family.</text>
</comment>
<dbReference type="GO" id="GO:0020037">
    <property type="term" value="F:heme binding"/>
    <property type="evidence" value="ECO:0007669"/>
    <property type="project" value="InterPro"/>
</dbReference>
<evidence type="ECO:0008006" key="8">
    <source>
        <dbReference type="Google" id="ProtNLM"/>
    </source>
</evidence>
<protein>
    <recommendedName>
        <fullName evidence="8">Cytochrome P450</fullName>
    </recommendedName>
</protein>
<proteinExistence type="inferred from homology"/>
<evidence type="ECO:0000256" key="4">
    <source>
        <dbReference type="ARBA" id="ARBA00023002"/>
    </source>
</evidence>
<evidence type="ECO:0000256" key="2">
    <source>
        <dbReference type="ARBA" id="ARBA00022617"/>
    </source>
</evidence>
<accession>A0A8H5GAN6</accession>
<dbReference type="PANTHER" id="PTHR24302:SF15">
    <property type="entry name" value="FATTY-ACID PEROXYGENASE"/>
    <property type="match status" value="1"/>
</dbReference>
<dbReference type="InterPro" id="IPR050705">
    <property type="entry name" value="Cytochrome_P450_3A"/>
</dbReference>
<dbReference type="GO" id="GO:0008395">
    <property type="term" value="F:steroid hydroxylase activity"/>
    <property type="evidence" value="ECO:0007669"/>
    <property type="project" value="TreeGrafter"/>
</dbReference>
<dbReference type="SUPFAM" id="SSF48264">
    <property type="entry name" value="Cytochrome P450"/>
    <property type="match status" value="1"/>
</dbReference>
<dbReference type="AlphaFoldDB" id="A0A8H5GAN6"/>
<keyword evidence="3" id="KW-0479">Metal-binding</keyword>
<evidence type="ECO:0000256" key="1">
    <source>
        <dbReference type="ARBA" id="ARBA00010617"/>
    </source>
</evidence>
<dbReference type="PANTHER" id="PTHR24302">
    <property type="entry name" value="CYTOCHROME P450 FAMILY 3"/>
    <property type="match status" value="1"/>
</dbReference>
<organism evidence="6 7">
    <name type="scientific">Tetrapyrgos nigripes</name>
    <dbReference type="NCBI Taxonomy" id="182062"/>
    <lineage>
        <taxon>Eukaryota</taxon>
        <taxon>Fungi</taxon>
        <taxon>Dikarya</taxon>
        <taxon>Basidiomycota</taxon>
        <taxon>Agaricomycotina</taxon>
        <taxon>Agaricomycetes</taxon>
        <taxon>Agaricomycetidae</taxon>
        <taxon>Agaricales</taxon>
        <taxon>Marasmiineae</taxon>
        <taxon>Marasmiaceae</taxon>
        <taxon>Tetrapyrgos</taxon>
    </lineage>
</organism>
<name>A0A8H5GAN6_9AGAR</name>
<keyword evidence="7" id="KW-1185">Reference proteome</keyword>